<dbReference type="PROSITE" id="PS51485">
    <property type="entry name" value="PHYTOCYANIN"/>
    <property type="match status" value="1"/>
</dbReference>
<evidence type="ECO:0000313" key="3">
    <source>
        <dbReference type="EMBL" id="GER35568.1"/>
    </source>
</evidence>
<comment type="caution">
    <text evidence="3">The sequence shown here is derived from an EMBL/GenBank/DDBJ whole genome shotgun (WGS) entry which is preliminary data.</text>
</comment>
<dbReference type="GO" id="GO:0005886">
    <property type="term" value="C:plasma membrane"/>
    <property type="evidence" value="ECO:0007669"/>
    <property type="project" value="TreeGrafter"/>
</dbReference>
<keyword evidence="1" id="KW-0732">Signal</keyword>
<proteinExistence type="predicted"/>
<dbReference type="SUPFAM" id="SSF49503">
    <property type="entry name" value="Cupredoxins"/>
    <property type="match status" value="1"/>
</dbReference>
<dbReference type="PANTHER" id="PTHR33021:SF339">
    <property type="entry name" value="OS07G0570600 PROTEIN"/>
    <property type="match status" value="1"/>
</dbReference>
<dbReference type="Proteomes" id="UP000325081">
    <property type="component" value="Unassembled WGS sequence"/>
</dbReference>
<dbReference type="InterPro" id="IPR003245">
    <property type="entry name" value="Phytocyanin_dom"/>
</dbReference>
<dbReference type="GO" id="GO:0009055">
    <property type="term" value="F:electron transfer activity"/>
    <property type="evidence" value="ECO:0007669"/>
    <property type="project" value="InterPro"/>
</dbReference>
<dbReference type="InterPro" id="IPR039391">
    <property type="entry name" value="Phytocyanin-like"/>
</dbReference>
<dbReference type="PANTHER" id="PTHR33021">
    <property type="entry name" value="BLUE COPPER PROTEIN"/>
    <property type="match status" value="1"/>
</dbReference>
<dbReference type="OrthoDB" id="686200at2759"/>
<name>A0A5A7PSC7_STRAF</name>
<dbReference type="Gene3D" id="2.60.40.420">
    <property type="entry name" value="Cupredoxins - blue copper proteins"/>
    <property type="match status" value="1"/>
</dbReference>
<sequence>MASSIAKLVCAVLILGLALPGTWATEYEVCDSDGWALGVNVLAWISPKTIHVGDTFIFHFVSPRTVAIVDEAGFLLCDASHASYNDASGFFRYTFTKTGTYYFISAGLLDCVAGLKLKVVVV</sequence>
<feature type="domain" description="Phytocyanin" evidence="2">
    <location>
        <begin position="25"/>
        <end position="122"/>
    </location>
</feature>
<feature type="signal peptide" evidence="1">
    <location>
        <begin position="1"/>
        <end position="24"/>
    </location>
</feature>
<feature type="chain" id="PRO_5023120781" evidence="1">
    <location>
        <begin position="25"/>
        <end position="122"/>
    </location>
</feature>
<dbReference type="EMBL" id="BKCP01004973">
    <property type="protein sequence ID" value="GER35568.1"/>
    <property type="molecule type" value="Genomic_DNA"/>
</dbReference>
<reference evidence="4" key="1">
    <citation type="journal article" date="2019" name="Curr. Biol.">
        <title>Genome Sequence of Striga asiatica Provides Insight into the Evolution of Plant Parasitism.</title>
        <authorList>
            <person name="Yoshida S."/>
            <person name="Kim S."/>
            <person name="Wafula E.K."/>
            <person name="Tanskanen J."/>
            <person name="Kim Y.M."/>
            <person name="Honaas L."/>
            <person name="Yang Z."/>
            <person name="Spallek T."/>
            <person name="Conn C.E."/>
            <person name="Ichihashi Y."/>
            <person name="Cheong K."/>
            <person name="Cui S."/>
            <person name="Der J.P."/>
            <person name="Gundlach H."/>
            <person name="Jiao Y."/>
            <person name="Hori C."/>
            <person name="Ishida J.K."/>
            <person name="Kasahara H."/>
            <person name="Kiba T."/>
            <person name="Kim M.S."/>
            <person name="Koo N."/>
            <person name="Laohavisit A."/>
            <person name="Lee Y.H."/>
            <person name="Lumba S."/>
            <person name="McCourt P."/>
            <person name="Mortimer J.C."/>
            <person name="Mutuku J.M."/>
            <person name="Nomura T."/>
            <person name="Sasaki-Sekimoto Y."/>
            <person name="Seto Y."/>
            <person name="Wang Y."/>
            <person name="Wakatake T."/>
            <person name="Sakakibara H."/>
            <person name="Demura T."/>
            <person name="Yamaguchi S."/>
            <person name="Yoneyama K."/>
            <person name="Manabe R.I."/>
            <person name="Nelson D.C."/>
            <person name="Schulman A.H."/>
            <person name="Timko M.P."/>
            <person name="dePamphilis C.W."/>
            <person name="Choi D."/>
            <person name="Shirasu K."/>
        </authorList>
    </citation>
    <scope>NUCLEOTIDE SEQUENCE [LARGE SCALE GENOMIC DNA]</scope>
    <source>
        <strain evidence="4">cv. UVA1</strain>
    </source>
</reference>
<dbReference type="Pfam" id="PF02298">
    <property type="entry name" value="Cu_bind_like"/>
    <property type="match status" value="1"/>
</dbReference>
<accession>A0A5A7PSC7</accession>
<dbReference type="InterPro" id="IPR008972">
    <property type="entry name" value="Cupredoxin"/>
</dbReference>
<keyword evidence="4" id="KW-1185">Reference proteome</keyword>
<dbReference type="AlphaFoldDB" id="A0A5A7PSC7"/>
<gene>
    <name evidence="3" type="ORF">STAS_11841</name>
</gene>
<evidence type="ECO:0000259" key="2">
    <source>
        <dbReference type="PROSITE" id="PS51485"/>
    </source>
</evidence>
<organism evidence="3 4">
    <name type="scientific">Striga asiatica</name>
    <name type="common">Asiatic witchweed</name>
    <name type="synonym">Buchnera asiatica</name>
    <dbReference type="NCBI Taxonomy" id="4170"/>
    <lineage>
        <taxon>Eukaryota</taxon>
        <taxon>Viridiplantae</taxon>
        <taxon>Streptophyta</taxon>
        <taxon>Embryophyta</taxon>
        <taxon>Tracheophyta</taxon>
        <taxon>Spermatophyta</taxon>
        <taxon>Magnoliopsida</taxon>
        <taxon>eudicotyledons</taxon>
        <taxon>Gunneridae</taxon>
        <taxon>Pentapetalae</taxon>
        <taxon>asterids</taxon>
        <taxon>lamiids</taxon>
        <taxon>Lamiales</taxon>
        <taxon>Orobanchaceae</taxon>
        <taxon>Buchnereae</taxon>
        <taxon>Striga</taxon>
    </lineage>
</organism>
<protein>
    <submittedName>
        <fullName evidence="3">Early nodulin-16</fullName>
    </submittedName>
</protein>
<evidence type="ECO:0000256" key="1">
    <source>
        <dbReference type="SAM" id="SignalP"/>
    </source>
</evidence>
<evidence type="ECO:0000313" key="4">
    <source>
        <dbReference type="Proteomes" id="UP000325081"/>
    </source>
</evidence>